<dbReference type="Gene3D" id="1.10.10.1590">
    <property type="entry name" value="NADH-quinone oxidoreductase subunit E"/>
    <property type="match status" value="1"/>
</dbReference>
<accession>A0A4Y7RQA3</accession>
<protein>
    <submittedName>
        <fullName evidence="8">NADP-reducing hydrogenase subunit HndA</fullName>
        <ecNumber evidence="8">1.12.1.3</ecNumber>
    </submittedName>
</protein>
<dbReference type="InterPro" id="IPR041921">
    <property type="entry name" value="NuoE_N"/>
</dbReference>
<evidence type="ECO:0000313" key="8">
    <source>
        <dbReference type="EMBL" id="TEB10447.1"/>
    </source>
</evidence>
<dbReference type="EMBL" id="QFFZ01000026">
    <property type="protein sequence ID" value="TEB10447.1"/>
    <property type="molecule type" value="Genomic_DNA"/>
</dbReference>
<sequence length="174" mass="18905">MERKFERLQEIIESHQGKVAHLIAILQEVQEEYRYLPEEVLTYIATAMKVSPATVYGVATFYAQFSLIPKGKYVIRVCDGTACHVRGSEPIHFALRENLGLTGGESTTGDMQFTVETVSCLGACGLAPVVVINGDEVHGQTTPESIVGAIKRIVSLEKQGESKSPSETGCCQNA</sequence>
<comment type="caution">
    <text evidence="8">The sequence shown here is derived from an EMBL/GenBank/DDBJ whole genome shotgun (WGS) entry which is preliminary data.</text>
</comment>
<dbReference type="InterPro" id="IPR002023">
    <property type="entry name" value="NuoE-like"/>
</dbReference>
<dbReference type="PROSITE" id="PS01099">
    <property type="entry name" value="COMPLEX1_24K"/>
    <property type="match status" value="1"/>
</dbReference>
<dbReference type="EC" id="1.12.1.3" evidence="8"/>
<dbReference type="Pfam" id="PF01257">
    <property type="entry name" value="2Fe-2S_thioredx"/>
    <property type="match status" value="1"/>
</dbReference>
<organism evidence="8 9">
    <name type="scientific">Pelotomaculum propionicicum</name>
    <dbReference type="NCBI Taxonomy" id="258475"/>
    <lineage>
        <taxon>Bacteria</taxon>
        <taxon>Bacillati</taxon>
        <taxon>Bacillota</taxon>
        <taxon>Clostridia</taxon>
        <taxon>Eubacteriales</taxon>
        <taxon>Desulfotomaculaceae</taxon>
        <taxon>Pelotomaculum</taxon>
    </lineage>
</organism>
<keyword evidence="8" id="KW-0560">Oxidoreductase</keyword>
<proteinExistence type="inferred from homology"/>
<evidence type="ECO:0000256" key="6">
    <source>
        <dbReference type="ARBA" id="ARBA00034078"/>
    </source>
</evidence>
<keyword evidence="3 7" id="KW-0479">Metal-binding</keyword>
<comment type="cofactor">
    <cofactor evidence="6">
        <name>[2Fe-2S] cluster</name>
        <dbReference type="ChEBI" id="CHEBI:190135"/>
    </cofactor>
</comment>
<dbReference type="SUPFAM" id="SSF52833">
    <property type="entry name" value="Thioredoxin-like"/>
    <property type="match status" value="1"/>
</dbReference>
<name>A0A4Y7RQA3_9FIRM</name>
<dbReference type="RefSeq" id="WP_134214177.1">
    <property type="nucleotide sequence ID" value="NZ_QFFZ01000026.1"/>
</dbReference>
<dbReference type="PIRSF" id="PIRSF000216">
    <property type="entry name" value="NADH_DH_24kDa"/>
    <property type="match status" value="1"/>
</dbReference>
<reference evidence="8 9" key="1">
    <citation type="journal article" date="2018" name="Environ. Microbiol.">
        <title>Novel energy conservation strategies and behaviour of Pelotomaculum schinkii driving syntrophic propionate catabolism.</title>
        <authorList>
            <person name="Hidalgo-Ahumada C.A.P."/>
            <person name="Nobu M.K."/>
            <person name="Narihiro T."/>
            <person name="Tamaki H."/>
            <person name="Liu W.T."/>
            <person name="Kamagata Y."/>
            <person name="Stams A.J.M."/>
            <person name="Imachi H."/>
            <person name="Sousa D.Z."/>
        </authorList>
    </citation>
    <scope>NUCLEOTIDE SEQUENCE [LARGE SCALE GENOMIC DNA]</scope>
    <source>
        <strain evidence="8 9">MGP</strain>
    </source>
</reference>
<dbReference type="GO" id="GO:0051537">
    <property type="term" value="F:2 iron, 2 sulfur cluster binding"/>
    <property type="evidence" value="ECO:0007669"/>
    <property type="project" value="UniProtKB-KW"/>
</dbReference>
<keyword evidence="9" id="KW-1185">Reference proteome</keyword>
<dbReference type="CDD" id="cd03064">
    <property type="entry name" value="TRX_Fd_NuoE"/>
    <property type="match status" value="1"/>
</dbReference>
<keyword evidence="5 7" id="KW-0411">Iron-sulfur</keyword>
<feature type="binding site" evidence="7">
    <location>
        <position position="78"/>
    </location>
    <ligand>
        <name>[2Fe-2S] cluster</name>
        <dbReference type="ChEBI" id="CHEBI:190135"/>
    </ligand>
</feature>
<evidence type="ECO:0000256" key="4">
    <source>
        <dbReference type="ARBA" id="ARBA00023004"/>
    </source>
</evidence>
<evidence type="ECO:0000256" key="7">
    <source>
        <dbReference type="PIRSR" id="PIRSR000216-1"/>
    </source>
</evidence>
<dbReference type="Gene3D" id="3.40.30.10">
    <property type="entry name" value="Glutaredoxin"/>
    <property type="match status" value="1"/>
</dbReference>
<keyword evidence="2 7" id="KW-0001">2Fe-2S</keyword>
<dbReference type="PANTHER" id="PTHR43342">
    <property type="entry name" value="NADH-QUINONE OXIDOREDUCTASE, E SUBUNIT"/>
    <property type="match status" value="1"/>
</dbReference>
<dbReference type="InterPro" id="IPR042128">
    <property type="entry name" value="NuoE_dom"/>
</dbReference>
<evidence type="ECO:0000256" key="2">
    <source>
        <dbReference type="ARBA" id="ARBA00022714"/>
    </source>
</evidence>
<dbReference type="GO" id="GO:0046872">
    <property type="term" value="F:metal ion binding"/>
    <property type="evidence" value="ECO:0007669"/>
    <property type="project" value="UniProtKB-KW"/>
</dbReference>
<dbReference type="OrthoDB" id="9807941at2"/>
<gene>
    <name evidence="8" type="primary">hndA_4</name>
    <name evidence="8" type="ORF">Pmgp_02356</name>
</gene>
<feature type="binding site" evidence="7">
    <location>
        <position position="120"/>
    </location>
    <ligand>
        <name>[2Fe-2S] cluster</name>
        <dbReference type="ChEBI" id="CHEBI:190135"/>
    </ligand>
</feature>
<evidence type="ECO:0000313" key="9">
    <source>
        <dbReference type="Proteomes" id="UP000297597"/>
    </source>
</evidence>
<evidence type="ECO:0000256" key="1">
    <source>
        <dbReference type="ARBA" id="ARBA00010643"/>
    </source>
</evidence>
<dbReference type="InterPro" id="IPR028431">
    <property type="entry name" value="NADP_DH_HndA-like"/>
</dbReference>
<dbReference type="GO" id="GO:0050583">
    <property type="term" value="F:hydrogen dehydrogenase (NADP+) activity"/>
    <property type="evidence" value="ECO:0007669"/>
    <property type="project" value="UniProtKB-EC"/>
</dbReference>
<dbReference type="AlphaFoldDB" id="A0A4Y7RQA3"/>
<evidence type="ECO:0000256" key="5">
    <source>
        <dbReference type="ARBA" id="ARBA00023014"/>
    </source>
</evidence>
<keyword evidence="4 7" id="KW-0408">Iron</keyword>
<evidence type="ECO:0000256" key="3">
    <source>
        <dbReference type="ARBA" id="ARBA00022723"/>
    </source>
</evidence>
<dbReference type="Proteomes" id="UP000297597">
    <property type="component" value="Unassembled WGS sequence"/>
</dbReference>
<feature type="binding site" evidence="7">
    <location>
        <position position="124"/>
    </location>
    <ligand>
        <name>[2Fe-2S] cluster</name>
        <dbReference type="ChEBI" id="CHEBI:190135"/>
    </ligand>
</feature>
<comment type="similarity">
    <text evidence="1">Belongs to the complex I 24 kDa subunit family.</text>
</comment>
<dbReference type="InterPro" id="IPR036249">
    <property type="entry name" value="Thioredoxin-like_sf"/>
</dbReference>
<dbReference type="PANTHER" id="PTHR43342:SF1">
    <property type="entry name" value="BIFURCATING [FEFE] HYDROGENASE GAMMA SUBUNIT"/>
    <property type="match status" value="1"/>
</dbReference>
<comment type="cofactor">
    <cofactor evidence="7">
        <name>[2Fe-2S] cluster</name>
        <dbReference type="ChEBI" id="CHEBI:190135"/>
    </cofactor>
    <text evidence="7">Binds 1 [2Fe-2S] cluster.</text>
</comment>
<feature type="binding site" evidence="7">
    <location>
        <position position="83"/>
    </location>
    <ligand>
        <name>[2Fe-2S] cluster</name>
        <dbReference type="ChEBI" id="CHEBI:190135"/>
    </ligand>
</feature>